<dbReference type="Pfam" id="PF04230">
    <property type="entry name" value="PS_pyruv_trans"/>
    <property type="match status" value="1"/>
</dbReference>
<keyword evidence="3" id="KW-1185">Reference proteome</keyword>
<evidence type="ECO:0000259" key="1">
    <source>
        <dbReference type="Pfam" id="PF04230"/>
    </source>
</evidence>
<name>A0ABV2EM54_9CAUL</name>
<dbReference type="PANTHER" id="PTHR36836">
    <property type="entry name" value="COLANIC ACID BIOSYNTHESIS PROTEIN WCAK"/>
    <property type="match status" value="1"/>
</dbReference>
<protein>
    <submittedName>
        <fullName evidence="2">Polysaccharide pyruvyl transferase WcaK-like protein</fullName>
    </submittedName>
</protein>
<dbReference type="InterPro" id="IPR007345">
    <property type="entry name" value="Polysacch_pyruvyl_Trfase"/>
</dbReference>
<dbReference type="Proteomes" id="UP001549110">
    <property type="component" value="Unassembled WGS sequence"/>
</dbReference>
<dbReference type="EMBL" id="JBEPLU010000003">
    <property type="protein sequence ID" value="MET3528121.1"/>
    <property type="molecule type" value="Genomic_DNA"/>
</dbReference>
<evidence type="ECO:0000313" key="2">
    <source>
        <dbReference type="EMBL" id="MET3528121.1"/>
    </source>
</evidence>
<sequence length="369" mass="40503">MTLANLAIARQVAEDLDLEPEFMILGMREGEISYLNDPRVTDFTIDTRSLLSPSGFWSAIGDQDCVLDIGAGDSFADIYGPRRFAFLWLTKMMTIARRIPLLLSPQTIGPFTKPAYRPFAKVALSRADTVVARDQLSLDVLRQLAPTAKGLLSVDVAFALPYVDRSAERGGAKVRVGVNVSGLLFNEADSGRNRFGLEVHYAELMRRLLRDIEARPDMEAHLITHATHPHILWDDDRSVADKLAEEFPSAVRVADFAGPSEAKSYISAMDFLIAGRMHACIAALSSGTPVVPVAYSRKFSGLFGMLGYGWMIPVTGTSTDEALVYLHDCIARRDLLARDSLESFEKARGPLGVYADRLRDLFSASVSGA</sequence>
<reference evidence="2 3" key="1">
    <citation type="submission" date="2024-06" db="EMBL/GenBank/DDBJ databases">
        <title>Genomic Encyclopedia of Type Strains, Phase IV (KMG-IV): sequencing the most valuable type-strain genomes for metagenomic binning, comparative biology and taxonomic classification.</title>
        <authorList>
            <person name="Goeker M."/>
        </authorList>
    </citation>
    <scope>NUCLEOTIDE SEQUENCE [LARGE SCALE GENOMIC DNA]</scope>
    <source>
        <strain evidence="2 3">DSM 17809</strain>
    </source>
</reference>
<accession>A0ABV2EM54</accession>
<organism evidence="2 3">
    <name type="scientific">Phenylobacterium koreense</name>
    <dbReference type="NCBI Taxonomy" id="266125"/>
    <lineage>
        <taxon>Bacteria</taxon>
        <taxon>Pseudomonadati</taxon>
        <taxon>Pseudomonadota</taxon>
        <taxon>Alphaproteobacteria</taxon>
        <taxon>Caulobacterales</taxon>
        <taxon>Caulobacteraceae</taxon>
        <taxon>Phenylobacterium</taxon>
    </lineage>
</organism>
<feature type="domain" description="Polysaccharide pyruvyl transferase" evidence="1">
    <location>
        <begin position="50"/>
        <end position="296"/>
    </location>
</feature>
<proteinExistence type="predicted"/>
<dbReference type="PANTHER" id="PTHR36836:SF1">
    <property type="entry name" value="COLANIC ACID BIOSYNTHESIS PROTEIN WCAK"/>
    <property type="match status" value="1"/>
</dbReference>
<comment type="caution">
    <text evidence="2">The sequence shown here is derived from an EMBL/GenBank/DDBJ whole genome shotgun (WGS) entry which is preliminary data.</text>
</comment>
<evidence type="ECO:0000313" key="3">
    <source>
        <dbReference type="Proteomes" id="UP001549110"/>
    </source>
</evidence>
<gene>
    <name evidence="2" type="ORF">ABID41_003260</name>
</gene>